<evidence type="ECO:0000313" key="1">
    <source>
        <dbReference type="EMBL" id="ESQ43252.1"/>
    </source>
</evidence>
<dbReference type="Proteomes" id="UP000030689">
    <property type="component" value="Unassembled WGS sequence"/>
</dbReference>
<dbReference type="EMBL" id="KI517464">
    <property type="protein sequence ID" value="ESQ43252.1"/>
    <property type="molecule type" value="Genomic_DNA"/>
</dbReference>
<dbReference type="AlphaFoldDB" id="V4LLA4"/>
<dbReference type="KEGG" id="eus:EUTSA_v10014499mg"/>
<reference evidence="1 2" key="1">
    <citation type="journal article" date="2013" name="Front. Plant Sci.">
        <title>The Reference Genome of the Halophytic Plant Eutrema salsugineum.</title>
        <authorList>
            <person name="Yang R."/>
            <person name="Jarvis D.E."/>
            <person name="Chen H."/>
            <person name="Beilstein M.A."/>
            <person name="Grimwood J."/>
            <person name="Jenkins J."/>
            <person name="Shu S."/>
            <person name="Prochnik S."/>
            <person name="Xin M."/>
            <person name="Ma C."/>
            <person name="Schmutz J."/>
            <person name="Wing R.A."/>
            <person name="Mitchell-Olds T."/>
            <person name="Schumaker K.S."/>
            <person name="Wang X."/>
        </authorList>
    </citation>
    <scope>NUCLEOTIDE SEQUENCE [LARGE SCALE GENOMIC DNA]</scope>
</reference>
<keyword evidence="2" id="KW-1185">Reference proteome</keyword>
<sequence>MKPFVISHNDHSSRTHGHELDRVMAISAHTQVLNHTDRSITRKRDQRKGNSQSLAVIPYGLILLISINFSQNKARVCNPASHKSPCFSRGVYLQLQMYEPCSFPQPNSTLFPSSPLCLGAVFSPWLRLRIYHRLHKHWTTKCAYRNSLVLIQIPCLLQTPRALCSCGLYSPLTKLPIQTHIEHVQESYEIRFHSFAFHTFEQLDYSLSVRVLRTGLEHRVPNPEVLQWRLVENSISSFENTTFRIQRD</sequence>
<organism evidence="1 2">
    <name type="scientific">Eutrema salsugineum</name>
    <name type="common">Saltwater cress</name>
    <name type="synonym">Sisymbrium salsugineum</name>
    <dbReference type="NCBI Taxonomy" id="72664"/>
    <lineage>
        <taxon>Eukaryota</taxon>
        <taxon>Viridiplantae</taxon>
        <taxon>Streptophyta</taxon>
        <taxon>Embryophyta</taxon>
        <taxon>Tracheophyta</taxon>
        <taxon>Spermatophyta</taxon>
        <taxon>Magnoliopsida</taxon>
        <taxon>eudicotyledons</taxon>
        <taxon>Gunneridae</taxon>
        <taxon>Pentapetalae</taxon>
        <taxon>rosids</taxon>
        <taxon>malvids</taxon>
        <taxon>Brassicales</taxon>
        <taxon>Brassicaceae</taxon>
        <taxon>Eutremeae</taxon>
        <taxon>Eutrema</taxon>
    </lineage>
</organism>
<gene>
    <name evidence="1" type="ORF">EUTSA_v10014499mg</name>
</gene>
<proteinExistence type="predicted"/>
<name>V4LLA4_EUTSA</name>
<evidence type="ECO:0000313" key="2">
    <source>
        <dbReference type="Proteomes" id="UP000030689"/>
    </source>
</evidence>
<protein>
    <submittedName>
        <fullName evidence="1">Uncharacterized protein</fullName>
    </submittedName>
</protein>
<dbReference type="Gramene" id="ESQ43252">
    <property type="protein sequence ID" value="ESQ43252"/>
    <property type="gene ID" value="EUTSA_v10014499mg"/>
</dbReference>
<accession>V4LLA4</accession>